<protein>
    <submittedName>
        <fullName evidence="1">Uncharacterized protein</fullName>
    </submittedName>
</protein>
<keyword evidence="2" id="KW-1185">Reference proteome</keyword>
<dbReference type="STRING" id="594679.SD28_04135"/>
<dbReference type="Proteomes" id="UP000031104">
    <property type="component" value="Chromosome"/>
</dbReference>
<accession>A0A0A8E4H4</accession>
<proteinExistence type="predicted"/>
<evidence type="ECO:0000313" key="2">
    <source>
        <dbReference type="Proteomes" id="UP000031104"/>
    </source>
</evidence>
<dbReference type="OrthoDB" id="9820600at2"/>
<name>A0A0A8E4H4_9GAMM</name>
<dbReference type="AlphaFoldDB" id="A0A0A8E4H4"/>
<evidence type="ECO:0000313" key="1">
    <source>
        <dbReference type="EMBL" id="AJC48874.1"/>
    </source>
</evidence>
<dbReference type="HOGENOM" id="CLU_471560_0_0_6"/>
<sequence length="578" mass="66886">MEYLQNNKSEILRFGFVRVYANKEHLNLPQQERRNYRESGLVIIQNYIDACESGDVYLKDLLINLKLHVELIVKCMESKWQATQNLLKIRNTNLISDAYEIFNDASTIEEKVKLICLLQEIVFSEKTFFSGLQDGQIVNQVTNMAISGFDLRGTLSAMKMREIHNDIGETYPCNILIYIAVLYIYDLIDKVSFIEIEEDTWGDKFNNAISLNSVFIAKLLEELTKNIKTYDFRTLKFDPIVIKDAKIDPNLISYKYAHTELTRNSNKDDINDSAALFVFYKLFEQIFAGYNYSSHTKFKNYRKFIWAYVGKENNSSRRSFDQEVKVDNEIEVWSYAKKRNLRSFCNKELSNFGNISELDARRSFKNFSNQNLNIGKEEIFYDAYGSETDLINAHGAVSRGSTLYKSCMSVKGEKNNSLCEERKARDRSSVKEIGLGSGKKSNSSGTKKNVSVKEFIDVKEEVLRILGRYLKLNSLDPSTSWNITLRVFDQKHHAGRMREVIKSVRQQNTIGDISNILKGQKTKFEDVDSNKQPKYTCKERIGSRWNQDVNKIKNVPKNLAKSKFYQTICTAINICERC</sequence>
<gene>
    <name evidence="1" type="ORF">SD28_04135</name>
</gene>
<dbReference type="KEGG" id="fgu:SD28_04135"/>
<dbReference type="EMBL" id="CP010427">
    <property type="protein sequence ID" value="AJC48874.1"/>
    <property type="molecule type" value="Genomic_DNA"/>
</dbReference>
<organism evidence="1 2">
    <name type="scientific">Allofrancisella guangzhouensis</name>
    <dbReference type="NCBI Taxonomy" id="594679"/>
    <lineage>
        <taxon>Bacteria</taxon>
        <taxon>Pseudomonadati</taxon>
        <taxon>Pseudomonadota</taxon>
        <taxon>Gammaproteobacteria</taxon>
        <taxon>Thiotrichales</taxon>
        <taxon>Francisellaceae</taxon>
        <taxon>Allofrancisella</taxon>
    </lineage>
</organism>
<reference evidence="1 2" key="1">
    <citation type="submission" date="2014-12" db="EMBL/GenBank/DDBJ databases">
        <title>Complete genome sequence of Francisella guanzhouensis strain 08HL01032 isolated from air-conditioning system in China.</title>
        <authorList>
            <person name="Svensson D."/>
            <person name="Ohrman C."/>
            <person name="Backman S."/>
            <person name="Karlsson E."/>
            <person name="Nilsson E."/>
            <person name="Bystrom M."/>
            <person name="Larkeryd A."/>
            <person name="Stenberg P."/>
            <person name="Scholtz H.C."/>
            <person name="Forsman M."/>
            <person name="Sjodin A."/>
        </authorList>
    </citation>
    <scope>NUCLEOTIDE SEQUENCE [LARGE SCALE GENOMIC DNA]</scope>
    <source>
        <strain evidence="1 2">08HL01032</strain>
    </source>
</reference>